<evidence type="ECO:0000313" key="3">
    <source>
        <dbReference type="Proteomes" id="UP000310108"/>
    </source>
</evidence>
<accession>A0A4U6XFQ3</accession>
<dbReference type="EMBL" id="PJEX01000145">
    <property type="protein sequence ID" value="TKW54283.1"/>
    <property type="molecule type" value="Genomic_DNA"/>
</dbReference>
<reference evidence="2 3" key="1">
    <citation type="journal article" date="2019" name="PLoS ONE">
        <title>Comparative genome analysis indicates high evolutionary potential of pathogenicity genes in Colletotrichum tanaceti.</title>
        <authorList>
            <person name="Lelwala R.V."/>
            <person name="Korhonen P.K."/>
            <person name="Young N.D."/>
            <person name="Scott J.B."/>
            <person name="Ades P.A."/>
            <person name="Gasser R.B."/>
            <person name="Taylor P.W.J."/>
        </authorList>
    </citation>
    <scope>NUCLEOTIDE SEQUENCE [LARGE SCALE GENOMIC DNA]</scope>
    <source>
        <strain evidence="2">BRIP57314</strain>
    </source>
</reference>
<proteinExistence type="predicted"/>
<dbReference type="AlphaFoldDB" id="A0A4U6XFQ3"/>
<comment type="caution">
    <text evidence="2">The sequence shown here is derived from an EMBL/GenBank/DDBJ whole genome shotgun (WGS) entry which is preliminary data.</text>
</comment>
<gene>
    <name evidence="2" type="ORF">CTA1_6451</name>
</gene>
<keyword evidence="3" id="KW-1185">Reference proteome</keyword>
<protein>
    <submittedName>
        <fullName evidence="2">Uncharacterized protein</fullName>
    </submittedName>
</protein>
<name>A0A4U6XFQ3_9PEZI</name>
<evidence type="ECO:0000313" key="2">
    <source>
        <dbReference type="EMBL" id="TKW54283.1"/>
    </source>
</evidence>
<dbReference type="Proteomes" id="UP000310108">
    <property type="component" value="Unassembled WGS sequence"/>
</dbReference>
<sequence length="89" mass="10183">MRITRLPRRCPRDCSPSLPAHQQGEPPRAAADRRSRLWRHGTRDGTKLANRRDRPFASPPLSLSFTLSPFQNPMQRAALGGWLGCFFFH</sequence>
<feature type="compositionally biased region" description="Basic and acidic residues" evidence="1">
    <location>
        <begin position="30"/>
        <end position="55"/>
    </location>
</feature>
<evidence type="ECO:0000256" key="1">
    <source>
        <dbReference type="SAM" id="MobiDB-lite"/>
    </source>
</evidence>
<organism evidence="2 3">
    <name type="scientific">Colletotrichum tanaceti</name>
    <dbReference type="NCBI Taxonomy" id="1306861"/>
    <lineage>
        <taxon>Eukaryota</taxon>
        <taxon>Fungi</taxon>
        <taxon>Dikarya</taxon>
        <taxon>Ascomycota</taxon>
        <taxon>Pezizomycotina</taxon>
        <taxon>Sordariomycetes</taxon>
        <taxon>Hypocreomycetidae</taxon>
        <taxon>Glomerellales</taxon>
        <taxon>Glomerellaceae</taxon>
        <taxon>Colletotrichum</taxon>
        <taxon>Colletotrichum destructivum species complex</taxon>
    </lineage>
</organism>
<feature type="region of interest" description="Disordered" evidence="1">
    <location>
        <begin position="1"/>
        <end position="57"/>
    </location>
</feature>